<accession>A0A7C9V450</accession>
<protein>
    <submittedName>
        <fullName evidence="5">AAA family ATPase</fullName>
    </submittedName>
</protein>
<name>A0A7C9V450_9HYPH</name>
<dbReference type="GO" id="GO:0004016">
    <property type="term" value="F:adenylate cyclase activity"/>
    <property type="evidence" value="ECO:0007669"/>
    <property type="project" value="UniProtKB-ARBA"/>
</dbReference>
<evidence type="ECO:0000256" key="3">
    <source>
        <dbReference type="SAM" id="Coils"/>
    </source>
</evidence>
<dbReference type="Pfam" id="PF13191">
    <property type="entry name" value="AAA_16"/>
    <property type="match status" value="1"/>
</dbReference>
<comment type="caution">
    <text evidence="5">The sequence shown here is derived from an EMBL/GenBank/DDBJ whole genome shotgun (WGS) entry which is preliminary data.</text>
</comment>
<dbReference type="AlphaFoldDB" id="A0A7C9V450"/>
<keyword evidence="2" id="KW-0067">ATP-binding</keyword>
<evidence type="ECO:0000256" key="1">
    <source>
        <dbReference type="ARBA" id="ARBA00022741"/>
    </source>
</evidence>
<feature type="coiled-coil region" evidence="3">
    <location>
        <begin position="638"/>
        <end position="665"/>
    </location>
</feature>
<dbReference type="InterPro" id="IPR027417">
    <property type="entry name" value="P-loop_NTPase"/>
</dbReference>
<evidence type="ECO:0000313" key="5">
    <source>
        <dbReference type="EMBL" id="NGN39944.1"/>
    </source>
</evidence>
<evidence type="ECO:0000313" key="6">
    <source>
        <dbReference type="Proteomes" id="UP000481252"/>
    </source>
</evidence>
<dbReference type="SMART" id="SM00044">
    <property type="entry name" value="CYCc"/>
    <property type="match status" value="1"/>
</dbReference>
<dbReference type="Gene3D" id="3.30.70.1230">
    <property type="entry name" value="Nucleotide cyclase"/>
    <property type="match status" value="1"/>
</dbReference>
<gene>
    <name evidence="5" type="ORF">G6N74_02595</name>
</gene>
<dbReference type="GO" id="GO:0005737">
    <property type="term" value="C:cytoplasm"/>
    <property type="evidence" value="ECO:0007669"/>
    <property type="project" value="TreeGrafter"/>
</dbReference>
<dbReference type="EMBL" id="JAAKZG010000001">
    <property type="protein sequence ID" value="NGN39944.1"/>
    <property type="molecule type" value="Genomic_DNA"/>
</dbReference>
<sequence length="1006" mass="110176">MNGDDPRIELSGERRQVTALFYDIVGSTEMLERSDPEDFSNIVSVFHRTAMAIIQENNGYLHQELGDGGCSYFGYPMQFEDAAEKAVRAALALVERCGRPRKGREPGVKLRVGVATGMVVISADGREIIGTAPVLAARLQAEAHPNSIFVSDSTYQLTRGSFEYGFIKHARLKGFSEPVPLWQVSGTRSGQDRFSISRRPEAPLQGRSAELGVLRRAWGKACSGRGHSLVIVGDGGIGKSRLVAELRREIGMNNSGEERVLQCHLRLTNRPLHPLLNYLETLLGSEALIERDASAFCDRLAAIGISVSKEIARPLVAFAAAKTRQATGYLQSSDKSARRFREQVIAAAAELLFVFADSKPQLLVFEDVHWADSMTSELIDRLSEGCRNRAMLIVATSRRLAAGNDDRERFSTTVRLSGLTAGAMTDLLVSLWKGPLPAGLAQFILDKSDGVPLFAEELAMFLQRRAAAGTTAADWNNLLNKSGITSLNDLLSARLSDVGNTRRTAQLASVIGREFGMSFLTRLLGPEKAVDNTDAELTELVAHGILETKTSAQGTIYRFRHSLLQEAAYASLLRTDCRQMHTRIAGLLTGGESTGMAHELAAWHCAQAGMHLDAAAYATKAAEACMIRSAMSEADTLLTMAEEQLARVSKRQKKTELQLDVLELRGVVSAALSGEGSQQTRRIYERALSIYRKQGGGDPGRRFALYWGWWFTAPNVTAQRARAQTLLNDMGEAQDPEVRLQSFHCAWATNFNAAQHEFCLSCVAKGLELYDAGRALRNRTIYGGHDAKVCGLGEKALSLSFMEDLPGSERAIKACLSAAEETDHVGSLLHALYYAVVQGRCQGRHDDVLRLTNRMKDLADRHSMAASRAKADMFGGWAEALSGSFEAGIRRFHEGLGLQEKIGTDDNISIQLDMQSELLERAGLRAEALNALERGVAESVKGGQFFWLPELYRRRAKLRAADGANPAATRRDLKRAYDMAFKQGAFALAKRAQSDLRDLEAGSTAR</sequence>
<dbReference type="PROSITE" id="PS50125">
    <property type="entry name" value="GUANYLATE_CYCLASE_2"/>
    <property type="match status" value="1"/>
</dbReference>
<keyword evidence="1" id="KW-0547">Nucleotide-binding</keyword>
<feature type="domain" description="Guanylate cyclase" evidence="4">
    <location>
        <begin position="18"/>
        <end position="140"/>
    </location>
</feature>
<dbReference type="Pfam" id="PF00211">
    <property type="entry name" value="Guanylate_cyc"/>
    <property type="match status" value="1"/>
</dbReference>
<dbReference type="Gene3D" id="3.40.50.300">
    <property type="entry name" value="P-loop containing nucleotide triphosphate hydrolases"/>
    <property type="match status" value="1"/>
</dbReference>
<evidence type="ECO:0000256" key="2">
    <source>
        <dbReference type="ARBA" id="ARBA00022840"/>
    </source>
</evidence>
<reference evidence="5 6" key="1">
    <citation type="submission" date="2020-02" db="EMBL/GenBank/DDBJ databases">
        <title>Genome sequence of the type strain CGMCC 1.15528 of Mesorhizobium zhangyense.</title>
        <authorList>
            <person name="Gao J."/>
            <person name="Sun J."/>
        </authorList>
    </citation>
    <scope>NUCLEOTIDE SEQUENCE [LARGE SCALE GENOMIC DNA]</scope>
    <source>
        <strain evidence="5 6">CGMCC 1.15528</strain>
    </source>
</reference>
<dbReference type="GO" id="GO:0005524">
    <property type="term" value="F:ATP binding"/>
    <property type="evidence" value="ECO:0007669"/>
    <property type="project" value="UniProtKB-KW"/>
</dbReference>
<dbReference type="CDD" id="cd07302">
    <property type="entry name" value="CHD"/>
    <property type="match status" value="1"/>
</dbReference>
<dbReference type="Proteomes" id="UP000481252">
    <property type="component" value="Unassembled WGS sequence"/>
</dbReference>
<evidence type="ECO:0000259" key="4">
    <source>
        <dbReference type="PROSITE" id="PS50125"/>
    </source>
</evidence>
<keyword evidence="3" id="KW-0175">Coiled coil</keyword>
<dbReference type="GO" id="GO:0009190">
    <property type="term" value="P:cyclic nucleotide biosynthetic process"/>
    <property type="evidence" value="ECO:0007669"/>
    <property type="project" value="InterPro"/>
</dbReference>
<organism evidence="5 6">
    <name type="scientific">Mesorhizobium zhangyense</name>
    <dbReference type="NCBI Taxonomy" id="1776730"/>
    <lineage>
        <taxon>Bacteria</taxon>
        <taxon>Pseudomonadati</taxon>
        <taxon>Pseudomonadota</taxon>
        <taxon>Alphaproteobacteria</taxon>
        <taxon>Hyphomicrobiales</taxon>
        <taxon>Phyllobacteriaceae</taxon>
        <taxon>Mesorhizobium</taxon>
    </lineage>
</organism>
<dbReference type="PANTHER" id="PTHR16305:SF28">
    <property type="entry name" value="GUANYLATE CYCLASE DOMAIN-CONTAINING PROTEIN"/>
    <property type="match status" value="1"/>
</dbReference>
<dbReference type="SUPFAM" id="SSF55073">
    <property type="entry name" value="Nucleotide cyclase"/>
    <property type="match status" value="1"/>
</dbReference>
<dbReference type="InterPro" id="IPR029787">
    <property type="entry name" value="Nucleotide_cyclase"/>
</dbReference>
<dbReference type="InterPro" id="IPR001054">
    <property type="entry name" value="A/G_cyclase"/>
</dbReference>
<dbReference type="InterPro" id="IPR041664">
    <property type="entry name" value="AAA_16"/>
</dbReference>
<dbReference type="SUPFAM" id="SSF52540">
    <property type="entry name" value="P-loop containing nucleoside triphosphate hydrolases"/>
    <property type="match status" value="1"/>
</dbReference>
<proteinExistence type="predicted"/>
<keyword evidence="6" id="KW-1185">Reference proteome</keyword>
<dbReference type="GO" id="GO:0035556">
    <property type="term" value="P:intracellular signal transduction"/>
    <property type="evidence" value="ECO:0007669"/>
    <property type="project" value="InterPro"/>
</dbReference>
<dbReference type="PANTHER" id="PTHR16305">
    <property type="entry name" value="TESTICULAR SOLUBLE ADENYLYL CYCLASE"/>
    <property type="match status" value="1"/>
</dbReference>